<proteinExistence type="inferred from homology"/>
<feature type="active site" evidence="2">
    <location>
        <position position="139"/>
    </location>
</feature>
<dbReference type="PIRSF" id="PIRSF004749">
    <property type="entry name" value="Pep_def"/>
    <property type="match status" value="1"/>
</dbReference>
<dbReference type="CDD" id="cd00487">
    <property type="entry name" value="Pep_deformylase"/>
    <property type="match status" value="1"/>
</dbReference>
<dbReference type="KEGG" id="maes:Ga0123461_2129"/>
<keyword evidence="2" id="KW-0648">Protein biosynthesis</keyword>
<name>A0A2K8KZS4_MARES</name>
<evidence type="ECO:0000313" key="4">
    <source>
        <dbReference type="Proteomes" id="UP000231701"/>
    </source>
</evidence>
<dbReference type="OrthoDB" id="9804313at2"/>
<dbReference type="PRINTS" id="PR01576">
    <property type="entry name" value="PDEFORMYLASE"/>
</dbReference>
<dbReference type="GO" id="GO:0006412">
    <property type="term" value="P:translation"/>
    <property type="evidence" value="ECO:0007669"/>
    <property type="project" value="UniProtKB-UniRule"/>
</dbReference>
<dbReference type="PANTHER" id="PTHR10458">
    <property type="entry name" value="PEPTIDE DEFORMYLASE"/>
    <property type="match status" value="1"/>
</dbReference>
<dbReference type="InterPro" id="IPR023635">
    <property type="entry name" value="Peptide_deformylase"/>
</dbReference>
<dbReference type="GO" id="GO:0046872">
    <property type="term" value="F:metal ion binding"/>
    <property type="evidence" value="ECO:0007669"/>
    <property type="project" value="UniProtKB-KW"/>
</dbReference>
<keyword evidence="2 3" id="KW-0378">Hydrolase</keyword>
<feature type="binding site" evidence="2">
    <location>
        <position position="96"/>
    </location>
    <ligand>
        <name>Fe cation</name>
        <dbReference type="ChEBI" id="CHEBI:24875"/>
    </ligand>
</feature>
<comment type="catalytic activity">
    <reaction evidence="2">
        <text>N-terminal N-formyl-L-methionyl-[peptide] + H2O = N-terminal L-methionyl-[peptide] + formate</text>
        <dbReference type="Rhea" id="RHEA:24420"/>
        <dbReference type="Rhea" id="RHEA-COMP:10639"/>
        <dbReference type="Rhea" id="RHEA-COMP:10640"/>
        <dbReference type="ChEBI" id="CHEBI:15377"/>
        <dbReference type="ChEBI" id="CHEBI:15740"/>
        <dbReference type="ChEBI" id="CHEBI:49298"/>
        <dbReference type="ChEBI" id="CHEBI:64731"/>
        <dbReference type="EC" id="3.5.1.88"/>
    </reaction>
</comment>
<feature type="binding site" evidence="2">
    <location>
        <position position="142"/>
    </location>
    <ligand>
        <name>Fe cation</name>
        <dbReference type="ChEBI" id="CHEBI:24875"/>
    </ligand>
</feature>
<dbReference type="NCBIfam" id="TIGR00079">
    <property type="entry name" value="pept_deformyl"/>
    <property type="match status" value="1"/>
</dbReference>
<evidence type="ECO:0000256" key="1">
    <source>
        <dbReference type="ARBA" id="ARBA00010759"/>
    </source>
</evidence>
<dbReference type="AlphaFoldDB" id="A0A2K8KZS4"/>
<keyword evidence="2" id="KW-0408">Iron</keyword>
<dbReference type="InterPro" id="IPR036821">
    <property type="entry name" value="Peptide_deformylase_sf"/>
</dbReference>
<dbReference type="Pfam" id="PF01327">
    <property type="entry name" value="Pep_deformylase"/>
    <property type="match status" value="1"/>
</dbReference>
<comment type="cofactor">
    <cofactor evidence="2">
        <name>Fe(2+)</name>
        <dbReference type="ChEBI" id="CHEBI:29033"/>
    </cofactor>
    <text evidence="2">Binds 1 Fe(2+) ion.</text>
</comment>
<sequence>MQFEILKHPDERLRRKALVVESFDDDLGHLFKRLEVTMRAGPGGVGIAAPQVGENRRLVVVDCSESLRPCKNHGLLYLANPQIESVEGESLGREGCLSVPDWVGMVPRAKTIRVSYDDIHGRRQSIEAIGFEARVIQHEIDHLDGVLFTDRVISSKGLVRRMAS</sequence>
<dbReference type="GO" id="GO:0042586">
    <property type="term" value="F:peptide deformylase activity"/>
    <property type="evidence" value="ECO:0007669"/>
    <property type="project" value="UniProtKB-UniRule"/>
</dbReference>
<evidence type="ECO:0000313" key="3">
    <source>
        <dbReference type="EMBL" id="ATX80535.1"/>
    </source>
</evidence>
<dbReference type="EC" id="3.5.1.88" evidence="2"/>
<evidence type="ECO:0000256" key="2">
    <source>
        <dbReference type="HAMAP-Rule" id="MF_00163"/>
    </source>
</evidence>
<dbReference type="NCBIfam" id="NF001159">
    <property type="entry name" value="PRK00150.1-3"/>
    <property type="match status" value="1"/>
</dbReference>
<dbReference type="EMBL" id="CP018799">
    <property type="protein sequence ID" value="ATX80535.1"/>
    <property type="molecule type" value="Genomic_DNA"/>
</dbReference>
<dbReference type="RefSeq" id="WP_100278287.1">
    <property type="nucleotide sequence ID" value="NZ_CP018799.1"/>
</dbReference>
<accession>A0A2K8KZS4</accession>
<dbReference type="Proteomes" id="UP000231701">
    <property type="component" value="Chromosome"/>
</dbReference>
<feature type="binding site" evidence="2">
    <location>
        <position position="138"/>
    </location>
    <ligand>
        <name>Fe cation</name>
        <dbReference type="ChEBI" id="CHEBI:24875"/>
    </ligand>
</feature>
<dbReference type="Gene3D" id="3.90.45.10">
    <property type="entry name" value="Peptide deformylase"/>
    <property type="match status" value="1"/>
</dbReference>
<dbReference type="SUPFAM" id="SSF56420">
    <property type="entry name" value="Peptide deformylase"/>
    <property type="match status" value="1"/>
</dbReference>
<dbReference type="PANTHER" id="PTHR10458:SF22">
    <property type="entry name" value="PEPTIDE DEFORMYLASE"/>
    <property type="match status" value="1"/>
</dbReference>
<dbReference type="HAMAP" id="MF_00163">
    <property type="entry name" value="Pep_deformylase"/>
    <property type="match status" value="1"/>
</dbReference>
<gene>
    <name evidence="2" type="primary">def</name>
    <name evidence="3" type="ORF">Ga0123461_2129</name>
</gene>
<reference evidence="3 4" key="1">
    <citation type="submission" date="2016-12" db="EMBL/GenBank/DDBJ databases">
        <title>Isolation and genomic insights into novel planktonic Zetaproteobacteria from stratified waters of the Chesapeake Bay.</title>
        <authorList>
            <person name="McAllister S.M."/>
            <person name="Kato S."/>
            <person name="Chan C.S."/>
            <person name="Chiu B.K."/>
            <person name="Field E.K."/>
        </authorList>
    </citation>
    <scope>NUCLEOTIDE SEQUENCE [LARGE SCALE GENOMIC DNA]</scope>
    <source>
        <strain evidence="3 4">CP-5</strain>
    </source>
</reference>
<protein>
    <recommendedName>
        <fullName evidence="2">Peptide deformylase</fullName>
        <shortName evidence="2">PDF</shortName>
        <ecNumber evidence="2">3.5.1.88</ecNumber>
    </recommendedName>
    <alternativeName>
        <fullName evidence="2">Polypeptide deformylase</fullName>
    </alternativeName>
</protein>
<keyword evidence="4" id="KW-1185">Reference proteome</keyword>
<keyword evidence="2" id="KW-0479">Metal-binding</keyword>
<organism evidence="3 4">
    <name type="scientific">Mariprofundus aestuarium</name>
    <dbReference type="NCBI Taxonomy" id="1921086"/>
    <lineage>
        <taxon>Bacteria</taxon>
        <taxon>Pseudomonadati</taxon>
        <taxon>Pseudomonadota</taxon>
        <taxon>Candidatius Mariprofundia</taxon>
        <taxon>Mariprofundales</taxon>
        <taxon>Mariprofundaceae</taxon>
        <taxon>Mariprofundus</taxon>
    </lineage>
</organism>
<comment type="similarity">
    <text evidence="1 2">Belongs to the polypeptide deformylase family.</text>
</comment>
<comment type="function">
    <text evidence="2">Removes the formyl group from the N-terminal Met of newly synthesized proteins. Requires at least a dipeptide for an efficient rate of reaction. N-terminal L-methionine is a prerequisite for activity but the enzyme has broad specificity at other positions.</text>
</comment>